<dbReference type="GeneID" id="7874738"/>
<evidence type="ECO:0000313" key="2">
    <source>
        <dbReference type="Proteomes" id="UP000002342"/>
    </source>
</evidence>
<keyword evidence="2" id="KW-1185">Reference proteome</keyword>
<dbReference type="KEGG" id="vg:7874738"/>
<dbReference type="Proteomes" id="UP000002342">
    <property type="component" value="Segment"/>
</dbReference>
<dbReference type="RefSeq" id="YP_002898933.1">
    <property type="nucleotide sequence ID" value="NC_012696.1"/>
</dbReference>
<sequence>MGTYDPKLDRYDTEITLDDHRYRISFLPILQVIVFTNMDTNFGGQFNVAHGWIGSKKPADFLLENELKHHLTNPEPKVENHA</sequence>
<name>C4NT85_9CAUD</name>
<dbReference type="EMBL" id="FJ591094">
    <property type="protein sequence ID" value="ACL81351.1"/>
    <property type="molecule type" value="Genomic_DNA"/>
</dbReference>
<evidence type="ECO:0000313" key="1">
    <source>
        <dbReference type="EMBL" id="ACL81351.1"/>
    </source>
</evidence>
<accession>C4NT85</accession>
<protein>
    <submittedName>
        <fullName evidence="1">Uncharacterized protein</fullName>
    </submittedName>
</protein>
<reference evidence="1 2" key="1">
    <citation type="journal article" date="2009" name="Environ. Microbiol.">
        <title>Genome sequences of two novel phages infecting marine roseobacters.</title>
        <authorList>
            <person name="Zhao Y."/>
            <person name="Wang K."/>
            <person name="Jiao N."/>
            <person name="Chen F."/>
        </authorList>
    </citation>
    <scope>NUCLEOTIDE SEQUENCE</scope>
    <source>
        <strain evidence="1">EE36P1</strain>
    </source>
</reference>
<organism evidence="1 2">
    <name type="scientific">Sulfitobacter phage EE36phi1</name>
    <dbReference type="NCBI Taxonomy" id="490913"/>
    <lineage>
        <taxon>Viruses</taxon>
        <taxon>Duplodnaviria</taxon>
        <taxon>Heunggongvirae</taxon>
        <taxon>Uroviricota</taxon>
        <taxon>Caudoviricetes</taxon>
        <taxon>Schitoviridae</taxon>
        <taxon>Rhodovirinae</taxon>
        <taxon>Aorunvirus</taxon>
        <taxon>Aorunvirus EE36phi1</taxon>
    </lineage>
</organism>
<proteinExistence type="predicted"/>